<dbReference type="OrthoDB" id="9808590at2"/>
<dbReference type="PANTHER" id="PTHR45825:SF11">
    <property type="entry name" value="ALPHA AMYLASE DOMAIN-CONTAINING PROTEIN"/>
    <property type="match status" value="1"/>
</dbReference>
<reference evidence="6 7" key="1">
    <citation type="submission" date="2016-01" db="EMBL/GenBank/DDBJ databases">
        <authorList>
            <person name="McClelland M."/>
            <person name="Jain A."/>
            <person name="Saraogi P."/>
            <person name="Mendelson R."/>
            <person name="Westerman R."/>
            <person name="SanMiguel P."/>
            <person name="Csonka L."/>
        </authorList>
    </citation>
    <scope>NUCLEOTIDE SEQUENCE [LARGE SCALE GENOMIC DNA]</scope>
    <source>
        <strain evidence="6 7">R-53146</strain>
    </source>
</reference>
<proteinExistence type="predicted"/>
<dbReference type="InterPro" id="IPR013534">
    <property type="entry name" value="Starch_synth_cat_dom"/>
</dbReference>
<feature type="domain" description="Starch synthase catalytic" evidence="5">
    <location>
        <begin position="5"/>
        <end position="226"/>
    </location>
</feature>
<sequence length="269" mass="31308">MSSKRILHVTSELVPYFNENPISSGVYNLAKQMFAQGNDVRIFMPRFGLINERRFQLHEVIRLSGMNLIINDLDQPLVIKVASLPGERMQVYFIENHEYFKRKSPYKNEANEWFEDNDERAVFFTKGVLETIKKLNWIPDIIHLHGWMASFLPIYLKNNYANDAFFSDIKVITSVYNQGSNGTFSNNLKAILEFDNIDTSKLNYLTDNKYVSIIKEAMEGSDTIVKGEEVLIDELEDMFKDSTNPKFDFIQNEDVQVIYQVTSEIKIQE</sequence>
<gene>
    <name evidence="6" type="ORF">Ga0061079_10855</name>
</gene>
<evidence type="ECO:0000256" key="2">
    <source>
        <dbReference type="ARBA" id="ARBA00012588"/>
    </source>
</evidence>
<evidence type="ECO:0000259" key="5">
    <source>
        <dbReference type="Pfam" id="PF08323"/>
    </source>
</evidence>
<dbReference type="SUPFAM" id="SSF53756">
    <property type="entry name" value="UDP-Glycosyltransferase/glycogen phosphorylase"/>
    <property type="match status" value="1"/>
</dbReference>
<dbReference type="AlphaFoldDB" id="A0A0X3AQB8"/>
<evidence type="ECO:0000313" key="6">
    <source>
        <dbReference type="EMBL" id="CVK16554.1"/>
    </source>
</evidence>
<name>A0A0X3AQB8_9FLAO</name>
<dbReference type="EC" id="2.4.1.21" evidence="2"/>
<dbReference type="Pfam" id="PF08323">
    <property type="entry name" value="Glyco_transf_5"/>
    <property type="match status" value="1"/>
</dbReference>
<dbReference type="Gene3D" id="3.40.50.2000">
    <property type="entry name" value="Glycogen Phosphorylase B"/>
    <property type="match status" value="1"/>
</dbReference>
<keyword evidence="3" id="KW-0328">Glycosyltransferase</keyword>
<accession>A0A0X3AQB8</accession>
<protein>
    <recommendedName>
        <fullName evidence="2">starch synthase</fullName>
        <ecNumber evidence="2">2.4.1.21</ecNumber>
    </recommendedName>
</protein>
<dbReference type="Proteomes" id="UP000182761">
    <property type="component" value="Unassembled WGS sequence"/>
</dbReference>
<dbReference type="EMBL" id="FCOR01000008">
    <property type="protein sequence ID" value="CVK16554.1"/>
    <property type="molecule type" value="Genomic_DNA"/>
</dbReference>
<keyword evidence="7" id="KW-1185">Reference proteome</keyword>
<comment type="catalytic activity">
    <reaction evidence="1">
        <text>[(1-&gt;4)-alpha-D-glucosyl](n) + ADP-alpha-D-glucose = [(1-&gt;4)-alpha-D-glucosyl](n+1) + ADP + H(+)</text>
        <dbReference type="Rhea" id="RHEA:18189"/>
        <dbReference type="Rhea" id="RHEA-COMP:9584"/>
        <dbReference type="Rhea" id="RHEA-COMP:9587"/>
        <dbReference type="ChEBI" id="CHEBI:15378"/>
        <dbReference type="ChEBI" id="CHEBI:15444"/>
        <dbReference type="ChEBI" id="CHEBI:57498"/>
        <dbReference type="ChEBI" id="CHEBI:456216"/>
        <dbReference type="EC" id="2.4.1.21"/>
    </reaction>
</comment>
<dbReference type="RefSeq" id="WP_055425743.1">
    <property type="nucleotide sequence ID" value="NZ_FCOR01000008.1"/>
</dbReference>
<dbReference type="STRING" id="1586267.GCA_001418685_01415"/>
<evidence type="ECO:0000256" key="3">
    <source>
        <dbReference type="ARBA" id="ARBA00022676"/>
    </source>
</evidence>
<keyword evidence="4" id="KW-0808">Transferase</keyword>
<organism evidence="6 7">
    <name type="scientific">Apibacter mensalis</name>
    <dbReference type="NCBI Taxonomy" id="1586267"/>
    <lineage>
        <taxon>Bacteria</taxon>
        <taxon>Pseudomonadati</taxon>
        <taxon>Bacteroidota</taxon>
        <taxon>Flavobacteriia</taxon>
        <taxon>Flavobacteriales</taxon>
        <taxon>Weeksellaceae</taxon>
        <taxon>Apibacter</taxon>
    </lineage>
</organism>
<evidence type="ECO:0000256" key="4">
    <source>
        <dbReference type="ARBA" id="ARBA00022679"/>
    </source>
</evidence>
<dbReference type="PANTHER" id="PTHR45825">
    <property type="entry name" value="GRANULE-BOUND STARCH SYNTHASE 1, CHLOROPLASTIC/AMYLOPLASTIC"/>
    <property type="match status" value="1"/>
</dbReference>
<evidence type="ECO:0000313" key="7">
    <source>
        <dbReference type="Proteomes" id="UP000182761"/>
    </source>
</evidence>
<evidence type="ECO:0000256" key="1">
    <source>
        <dbReference type="ARBA" id="ARBA00001478"/>
    </source>
</evidence>
<dbReference type="GO" id="GO:0009011">
    <property type="term" value="F:alpha-1,4-glucan glucosyltransferase (ADP-glucose donor) activity"/>
    <property type="evidence" value="ECO:0007669"/>
    <property type="project" value="UniProtKB-EC"/>
</dbReference>